<dbReference type="AlphaFoldDB" id="A0A1U7HU49"/>
<proteinExistence type="predicted"/>
<sequence length="72" mass="7776">MGTDALCVLWAGANDYIILPPELRTTDTQAVVNNLSNALTTLIGAGARNLIVPNLPDLGNTPQEVFYQLQQH</sequence>
<dbReference type="EMBL" id="MRCC01000007">
    <property type="protein sequence ID" value="OKH27055.1"/>
    <property type="molecule type" value="Genomic_DNA"/>
</dbReference>
<reference evidence="1 2" key="1">
    <citation type="submission" date="2016-11" db="EMBL/GenBank/DDBJ databases">
        <title>Draft Genome Sequences of Nine Cyanobacterial Strains from Diverse Habitats.</title>
        <authorList>
            <person name="Zhu T."/>
            <person name="Hou S."/>
            <person name="Lu X."/>
            <person name="Hess W.R."/>
        </authorList>
    </citation>
    <scope>NUCLEOTIDE SEQUENCE [LARGE SCALE GENOMIC DNA]</scope>
    <source>
        <strain evidence="1 2">5.2 s.c.1</strain>
    </source>
</reference>
<dbReference type="InterPro" id="IPR036514">
    <property type="entry name" value="SGNH_hydro_sf"/>
</dbReference>
<gene>
    <name evidence="1" type="ORF">NIES1031_10060</name>
</gene>
<dbReference type="InterPro" id="IPR001087">
    <property type="entry name" value="GDSL"/>
</dbReference>
<dbReference type="STRING" id="247279.NIES1031_10060"/>
<dbReference type="GO" id="GO:0016788">
    <property type="term" value="F:hydrolase activity, acting on ester bonds"/>
    <property type="evidence" value="ECO:0007669"/>
    <property type="project" value="InterPro"/>
</dbReference>
<dbReference type="SUPFAM" id="SSF52266">
    <property type="entry name" value="SGNH hydrolase"/>
    <property type="match status" value="1"/>
</dbReference>
<dbReference type="Proteomes" id="UP000185984">
    <property type="component" value="Unassembled WGS sequence"/>
</dbReference>
<comment type="caution">
    <text evidence="1">The sequence shown here is derived from an EMBL/GenBank/DDBJ whole genome shotgun (WGS) entry which is preliminary data.</text>
</comment>
<organism evidence="1 2">
    <name type="scientific">Chroogloeocystis siderophila 5.2 s.c.1</name>
    <dbReference type="NCBI Taxonomy" id="247279"/>
    <lineage>
        <taxon>Bacteria</taxon>
        <taxon>Bacillati</taxon>
        <taxon>Cyanobacteriota</taxon>
        <taxon>Cyanophyceae</taxon>
        <taxon>Oscillatoriophycideae</taxon>
        <taxon>Chroococcales</taxon>
        <taxon>Chroococcaceae</taxon>
        <taxon>Chroogloeocystis</taxon>
    </lineage>
</organism>
<dbReference type="RefSeq" id="WP_073549267.1">
    <property type="nucleotide sequence ID" value="NZ_CAWMVK010000041.1"/>
</dbReference>
<accession>A0A1U7HU49</accession>
<dbReference type="Gene3D" id="3.40.50.1110">
    <property type="entry name" value="SGNH hydrolase"/>
    <property type="match status" value="1"/>
</dbReference>
<evidence type="ECO:0008006" key="3">
    <source>
        <dbReference type="Google" id="ProtNLM"/>
    </source>
</evidence>
<keyword evidence="2" id="KW-1185">Reference proteome</keyword>
<evidence type="ECO:0000313" key="2">
    <source>
        <dbReference type="Proteomes" id="UP000185984"/>
    </source>
</evidence>
<dbReference type="Pfam" id="PF00657">
    <property type="entry name" value="Lipase_GDSL"/>
    <property type="match status" value="1"/>
</dbReference>
<evidence type="ECO:0000313" key="1">
    <source>
        <dbReference type="EMBL" id="OKH27055.1"/>
    </source>
</evidence>
<name>A0A1U7HU49_9CHRO</name>
<protein>
    <recommendedName>
        <fullName evidence="3">SGNH hydrolase-type esterase domain-containing protein</fullName>
    </recommendedName>
</protein>